<dbReference type="Proteomes" id="UP000031668">
    <property type="component" value="Unassembled WGS sequence"/>
</dbReference>
<evidence type="ECO:0000313" key="3">
    <source>
        <dbReference type="Proteomes" id="UP000031668"/>
    </source>
</evidence>
<sequence>MSKLQIDEYCIKILNLLNDIRILKQQLEHHEEEYDRYEHSMFSVTEVINDATEQISILEKAIEHQDINSAWSQNALAQIESYKNDINVQELNKVSILRSYNEKKQKITALKEQILGKEDEIASLKASLDKAGVSY</sequence>
<protein>
    <submittedName>
        <fullName evidence="2">Uncharacterized protein</fullName>
    </submittedName>
</protein>
<evidence type="ECO:0000313" key="2">
    <source>
        <dbReference type="EMBL" id="KII68585.1"/>
    </source>
</evidence>
<evidence type="ECO:0000256" key="1">
    <source>
        <dbReference type="SAM" id="Coils"/>
    </source>
</evidence>
<feature type="coiled-coil region" evidence="1">
    <location>
        <begin position="13"/>
        <end position="127"/>
    </location>
</feature>
<dbReference type="AlphaFoldDB" id="A0A0C2MWR4"/>
<gene>
    <name evidence="2" type="ORF">RF11_00490</name>
</gene>
<name>A0A0C2MWR4_THEKT</name>
<organism evidence="2 3">
    <name type="scientific">Thelohanellus kitauei</name>
    <name type="common">Myxosporean</name>
    <dbReference type="NCBI Taxonomy" id="669202"/>
    <lineage>
        <taxon>Eukaryota</taxon>
        <taxon>Metazoa</taxon>
        <taxon>Cnidaria</taxon>
        <taxon>Myxozoa</taxon>
        <taxon>Myxosporea</taxon>
        <taxon>Bivalvulida</taxon>
        <taxon>Platysporina</taxon>
        <taxon>Myxobolidae</taxon>
        <taxon>Thelohanellus</taxon>
    </lineage>
</organism>
<keyword evidence="3" id="KW-1185">Reference proteome</keyword>
<reference evidence="2 3" key="1">
    <citation type="journal article" date="2014" name="Genome Biol. Evol.">
        <title>The genome of the myxosporean Thelohanellus kitauei shows adaptations to nutrient acquisition within its fish host.</title>
        <authorList>
            <person name="Yang Y."/>
            <person name="Xiong J."/>
            <person name="Zhou Z."/>
            <person name="Huo F."/>
            <person name="Miao W."/>
            <person name="Ran C."/>
            <person name="Liu Y."/>
            <person name="Zhang J."/>
            <person name="Feng J."/>
            <person name="Wang M."/>
            <person name="Wang M."/>
            <person name="Wang L."/>
            <person name="Yao B."/>
        </authorList>
    </citation>
    <scope>NUCLEOTIDE SEQUENCE [LARGE SCALE GENOMIC DNA]</scope>
    <source>
        <strain evidence="2">Wuqing</strain>
    </source>
</reference>
<dbReference type="EMBL" id="JWZT01002781">
    <property type="protein sequence ID" value="KII68585.1"/>
    <property type="molecule type" value="Genomic_DNA"/>
</dbReference>
<keyword evidence="1" id="KW-0175">Coiled coil</keyword>
<accession>A0A0C2MWR4</accession>
<comment type="caution">
    <text evidence="2">The sequence shown here is derived from an EMBL/GenBank/DDBJ whole genome shotgun (WGS) entry which is preliminary data.</text>
</comment>
<proteinExistence type="predicted"/>